<comment type="caution">
    <text evidence="1">The sequence shown here is derived from an EMBL/GenBank/DDBJ whole genome shotgun (WGS) entry which is preliminary data.</text>
</comment>
<evidence type="ECO:0000313" key="2">
    <source>
        <dbReference type="Proteomes" id="UP001558652"/>
    </source>
</evidence>
<proteinExistence type="predicted"/>
<sequence>MEIRIRRRYQWLLEHFINKPRYGDKAIPLTYWRNKSRVEGGWLLYGHTVRSVLSLCLMVVHMAEIGELVAANTPWLQPTVAASSWIAVQTFYHTIQSFGIWTDIERNSSS</sequence>
<dbReference type="Proteomes" id="UP001558652">
    <property type="component" value="Unassembled WGS sequence"/>
</dbReference>
<name>A0ABD0YYF6_9HEMI</name>
<gene>
    <name evidence="1" type="ORF">AAG570_000907</name>
</gene>
<keyword evidence="2" id="KW-1185">Reference proteome</keyword>
<organism evidence="1 2">
    <name type="scientific">Ranatra chinensis</name>
    <dbReference type="NCBI Taxonomy" id="642074"/>
    <lineage>
        <taxon>Eukaryota</taxon>
        <taxon>Metazoa</taxon>
        <taxon>Ecdysozoa</taxon>
        <taxon>Arthropoda</taxon>
        <taxon>Hexapoda</taxon>
        <taxon>Insecta</taxon>
        <taxon>Pterygota</taxon>
        <taxon>Neoptera</taxon>
        <taxon>Paraneoptera</taxon>
        <taxon>Hemiptera</taxon>
        <taxon>Heteroptera</taxon>
        <taxon>Panheteroptera</taxon>
        <taxon>Nepomorpha</taxon>
        <taxon>Nepidae</taxon>
        <taxon>Ranatrinae</taxon>
        <taxon>Ranatra</taxon>
    </lineage>
</organism>
<reference evidence="1 2" key="1">
    <citation type="submission" date="2024-07" db="EMBL/GenBank/DDBJ databases">
        <title>Chromosome-level genome assembly of the water stick insect Ranatra chinensis (Heteroptera: Nepidae).</title>
        <authorList>
            <person name="Liu X."/>
        </authorList>
    </citation>
    <scope>NUCLEOTIDE SEQUENCE [LARGE SCALE GENOMIC DNA]</scope>
    <source>
        <strain evidence="1">Cailab_2021Rc</strain>
        <tissue evidence="1">Muscle</tissue>
    </source>
</reference>
<accession>A0ABD0YYF6</accession>
<dbReference type="EMBL" id="JBFDAA010000001">
    <property type="protein sequence ID" value="KAL1140981.1"/>
    <property type="molecule type" value="Genomic_DNA"/>
</dbReference>
<protein>
    <submittedName>
        <fullName evidence="1">Uncharacterized protein</fullName>
    </submittedName>
</protein>
<evidence type="ECO:0000313" key="1">
    <source>
        <dbReference type="EMBL" id="KAL1140981.1"/>
    </source>
</evidence>
<dbReference type="AlphaFoldDB" id="A0ABD0YYF6"/>